<feature type="transmembrane region" description="Helical" evidence="8">
    <location>
        <begin position="186"/>
        <end position="203"/>
    </location>
</feature>
<dbReference type="PANTHER" id="PTHR34979">
    <property type="entry name" value="INNER MEMBRANE PROTEIN YGAZ"/>
    <property type="match status" value="1"/>
</dbReference>
<comment type="caution">
    <text evidence="9">The sequence shown here is derived from an EMBL/GenBank/DDBJ whole genome shotgun (WGS) entry which is preliminary data.</text>
</comment>
<dbReference type="Proteomes" id="UP000315252">
    <property type="component" value="Unassembled WGS sequence"/>
</dbReference>
<comment type="subcellular location">
    <subcellularLocation>
        <location evidence="1">Cell membrane</location>
        <topology evidence="1">Multi-pass membrane protein</topology>
    </subcellularLocation>
</comment>
<dbReference type="PANTHER" id="PTHR34979:SF1">
    <property type="entry name" value="INNER MEMBRANE PROTEIN YGAZ"/>
    <property type="match status" value="1"/>
</dbReference>
<feature type="transmembrane region" description="Helical" evidence="8">
    <location>
        <begin position="132"/>
        <end position="158"/>
    </location>
</feature>
<name>A0A545TRC5_9PROT</name>
<keyword evidence="4" id="KW-1003">Cell membrane</keyword>
<evidence type="ECO:0000313" key="10">
    <source>
        <dbReference type="Proteomes" id="UP000315252"/>
    </source>
</evidence>
<evidence type="ECO:0000256" key="2">
    <source>
        <dbReference type="ARBA" id="ARBA00010735"/>
    </source>
</evidence>
<dbReference type="OrthoDB" id="9803444at2"/>
<evidence type="ECO:0000256" key="7">
    <source>
        <dbReference type="ARBA" id="ARBA00023136"/>
    </source>
</evidence>
<comment type="similarity">
    <text evidence="2">Belongs to the AzlC family.</text>
</comment>
<evidence type="ECO:0000256" key="4">
    <source>
        <dbReference type="ARBA" id="ARBA00022475"/>
    </source>
</evidence>
<dbReference type="GO" id="GO:0005886">
    <property type="term" value="C:plasma membrane"/>
    <property type="evidence" value="ECO:0007669"/>
    <property type="project" value="UniProtKB-SubCell"/>
</dbReference>
<dbReference type="Pfam" id="PF03591">
    <property type="entry name" value="AzlC"/>
    <property type="match status" value="1"/>
</dbReference>
<evidence type="ECO:0000256" key="8">
    <source>
        <dbReference type="SAM" id="Phobius"/>
    </source>
</evidence>
<dbReference type="RefSeq" id="WP_142896946.1">
    <property type="nucleotide sequence ID" value="NZ_ML660055.1"/>
</dbReference>
<keyword evidence="6 8" id="KW-1133">Transmembrane helix</keyword>
<feature type="transmembrane region" description="Helical" evidence="8">
    <location>
        <begin position="164"/>
        <end position="181"/>
    </location>
</feature>
<feature type="transmembrane region" description="Helical" evidence="8">
    <location>
        <begin position="71"/>
        <end position="91"/>
    </location>
</feature>
<accession>A0A545TRC5</accession>
<keyword evidence="7 8" id="KW-0472">Membrane</keyword>
<dbReference type="EMBL" id="VHSH01000004">
    <property type="protein sequence ID" value="TQV79766.1"/>
    <property type="molecule type" value="Genomic_DNA"/>
</dbReference>
<evidence type="ECO:0000313" key="9">
    <source>
        <dbReference type="EMBL" id="TQV79766.1"/>
    </source>
</evidence>
<keyword evidence="5 8" id="KW-0812">Transmembrane</keyword>
<evidence type="ECO:0000256" key="3">
    <source>
        <dbReference type="ARBA" id="ARBA00022448"/>
    </source>
</evidence>
<gene>
    <name evidence="9" type="ORF">FKG95_13775</name>
</gene>
<sequence length="241" mass="25808">MSVVNRSADIRDGVKDAAPVLLAVAPFSAVFGAVAIEQGLSFHEMLLACLTIYAVASQYVMVELLGQNVPAWSVVLSVFAINFRHVLYSAAIGRSMARFSGPQRAAAFFLLVDPQYAASEARAARSGLRPAYYFAYAACVYVTWIATASLGGLFGSLIENVERYGVDFILPIYFTGLVVGFHKRPSFLPVLVVSAGVSLIAYFTLGTPWHITLGGLAGLLVAAVLARPEKEDLPEGEKLNA</sequence>
<dbReference type="AlphaFoldDB" id="A0A545TRC5"/>
<evidence type="ECO:0000256" key="6">
    <source>
        <dbReference type="ARBA" id="ARBA00022989"/>
    </source>
</evidence>
<evidence type="ECO:0000256" key="5">
    <source>
        <dbReference type="ARBA" id="ARBA00022692"/>
    </source>
</evidence>
<keyword evidence="3" id="KW-0813">Transport</keyword>
<protein>
    <submittedName>
        <fullName evidence="9">AzlC family ABC transporter permease</fullName>
    </submittedName>
</protein>
<proteinExistence type="inferred from homology"/>
<dbReference type="GO" id="GO:1903785">
    <property type="term" value="P:L-valine transmembrane transport"/>
    <property type="evidence" value="ECO:0007669"/>
    <property type="project" value="TreeGrafter"/>
</dbReference>
<organism evidence="9 10">
    <name type="scientific">Denitrobaculum tricleocarpae</name>
    <dbReference type="NCBI Taxonomy" id="2591009"/>
    <lineage>
        <taxon>Bacteria</taxon>
        <taxon>Pseudomonadati</taxon>
        <taxon>Pseudomonadota</taxon>
        <taxon>Alphaproteobacteria</taxon>
        <taxon>Rhodospirillales</taxon>
        <taxon>Rhodospirillaceae</taxon>
        <taxon>Denitrobaculum</taxon>
    </lineage>
</organism>
<dbReference type="InterPro" id="IPR011606">
    <property type="entry name" value="Brnchd-chn_aa_trnsp_permease"/>
</dbReference>
<feature type="transmembrane region" description="Helical" evidence="8">
    <location>
        <begin position="17"/>
        <end position="36"/>
    </location>
</feature>
<keyword evidence="10" id="KW-1185">Reference proteome</keyword>
<reference evidence="9 10" key="1">
    <citation type="submission" date="2019-06" db="EMBL/GenBank/DDBJ databases">
        <title>Whole genome sequence for Rhodospirillaceae sp. R148.</title>
        <authorList>
            <person name="Wang G."/>
        </authorList>
    </citation>
    <scope>NUCLEOTIDE SEQUENCE [LARGE SCALE GENOMIC DNA]</scope>
    <source>
        <strain evidence="9 10">R148</strain>
    </source>
</reference>
<evidence type="ECO:0000256" key="1">
    <source>
        <dbReference type="ARBA" id="ARBA00004651"/>
    </source>
</evidence>